<accession>A0A3A6U2A7</accession>
<evidence type="ECO:0000256" key="5">
    <source>
        <dbReference type="ARBA" id="ARBA00022989"/>
    </source>
</evidence>
<gene>
    <name evidence="13" type="ORF">D5R81_13015</name>
</gene>
<dbReference type="EMBL" id="QYYH01000081">
    <property type="protein sequence ID" value="RJY11539.1"/>
    <property type="molecule type" value="Genomic_DNA"/>
</dbReference>
<evidence type="ECO:0000256" key="4">
    <source>
        <dbReference type="ARBA" id="ARBA00022692"/>
    </source>
</evidence>
<dbReference type="Pfam" id="PF00015">
    <property type="entry name" value="MCPsignal"/>
    <property type="match status" value="1"/>
</dbReference>
<keyword evidence="7 9" id="KW-0807">Transducer</keyword>
<evidence type="ECO:0000256" key="9">
    <source>
        <dbReference type="PROSITE-ProRule" id="PRU00284"/>
    </source>
</evidence>
<evidence type="ECO:0000256" key="3">
    <source>
        <dbReference type="ARBA" id="ARBA00022500"/>
    </source>
</evidence>
<evidence type="ECO:0000256" key="2">
    <source>
        <dbReference type="ARBA" id="ARBA00022475"/>
    </source>
</evidence>
<dbReference type="RefSeq" id="WP_121854072.1">
    <property type="nucleotide sequence ID" value="NZ_CP037952.1"/>
</dbReference>
<feature type="transmembrane region" description="Helical" evidence="11">
    <location>
        <begin position="305"/>
        <end position="330"/>
    </location>
</feature>
<organism evidence="13 14">
    <name type="scientific">Parashewanella spongiae</name>
    <dbReference type="NCBI Taxonomy" id="342950"/>
    <lineage>
        <taxon>Bacteria</taxon>
        <taxon>Pseudomonadati</taxon>
        <taxon>Pseudomonadota</taxon>
        <taxon>Gammaproteobacteria</taxon>
        <taxon>Alteromonadales</taxon>
        <taxon>Shewanellaceae</taxon>
        <taxon>Parashewanella</taxon>
    </lineage>
</organism>
<dbReference type="InterPro" id="IPR004089">
    <property type="entry name" value="MCPsignal_dom"/>
</dbReference>
<dbReference type="Gene3D" id="1.10.287.950">
    <property type="entry name" value="Methyl-accepting chemotaxis protein"/>
    <property type="match status" value="1"/>
</dbReference>
<evidence type="ECO:0000259" key="12">
    <source>
        <dbReference type="PROSITE" id="PS50111"/>
    </source>
</evidence>
<keyword evidence="2" id="KW-1003">Cell membrane</keyword>
<keyword evidence="4 11" id="KW-0812">Transmembrane</keyword>
<feature type="region of interest" description="Disordered" evidence="10">
    <location>
        <begin position="392"/>
        <end position="411"/>
    </location>
</feature>
<dbReference type="Pfam" id="PF02743">
    <property type="entry name" value="dCache_1"/>
    <property type="match status" value="1"/>
</dbReference>
<proteinExistence type="inferred from homology"/>
<dbReference type="SUPFAM" id="SSF58104">
    <property type="entry name" value="Methyl-accepting chemotaxis protein (MCP) signaling domain"/>
    <property type="match status" value="1"/>
</dbReference>
<dbReference type="GO" id="GO:0006935">
    <property type="term" value="P:chemotaxis"/>
    <property type="evidence" value="ECO:0007669"/>
    <property type="project" value="UniProtKB-KW"/>
</dbReference>
<dbReference type="CDD" id="cd11386">
    <property type="entry name" value="MCP_signal"/>
    <property type="match status" value="1"/>
</dbReference>
<dbReference type="GO" id="GO:0007165">
    <property type="term" value="P:signal transduction"/>
    <property type="evidence" value="ECO:0007669"/>
    <property type="project" value="UniProtKB-KW"/>
</dbReference>
<evidence type="ECO:0000256" key="6">
    <source>
        <dbReference type="ARBA" id="ARBA00023136"/>
    </source>
</evidence>
<evidence type="ECO:0000313" key="13">
    <source>
        <dbReference type="EMBL" id="RJY11539.1"/>
    </source>
</evidence>
<sequence length="659" mass="71564">MRLQNKLLTMFLCVGIIPSLIIALVSVWSASESLEHQIYNQLTSIKFIKKSQVEQFFETTEANLTVIDDAVADYLTNSQSKDLAVIGQQHDYFFHEFIELEGYEDFYIIKPNGDIVYSVEKRSDYNSNLLTGASRNTNFGAMFQQVKTSRQLNIQDFELYSVNGNTPQAFAGMPLYDDNQFIGIVALQFGIDSINKFMQQRDGMGETGESYLVGQDLRMRSDSFLDPNGHSVEASFSGTVAKNGVNTRAVKQALAGETGTEIIIDYNGNPVLSSYTPIHLHGINWALLVEIDESEAFASIYRLEVIIGGILLLTALAIIAVAIIIARSILMPIGGEPEQMGQLSELIADGDLSTQLDESKKVTGVFQSMIKMSKNLHQVVGTIVESSERLSLTSEQTRSASEQSKHGLQEQSANIDTVSAALNEMSAAVEDVANNARTVADFSISAQKTSEIADESVEKTIKSMTSLAQEVNLATDSIQNVESNSQQIGTVLEVIRGIADQTNLLALNAAIEAARAGEHGRGFAVVADEVRQLAQKTQDSTSDIERMIVQLQAGTQESVNVMQGSRASAEKTIELATSSSSAIKKNLTEIKNIALNAEQIASATQQQSVAGEEVNQSIVSINQAAIDNAASAEQVSQASEELSQLALQLKKITGQFKLS</sequence>
<feature type="compositionally biased region" description="Polar residues" evidence="10">
    <location>
        <begin position="392"/>
        <end position="402"/>
    </location>
</feature>
<feature type="domain" description="Methyl-accepting transducer" evidence="12">
    <location>
        <begin position="386"/>
        <end position="622"/>
    </location>
</feature>
<dbReference type="Gene3D" id="3.30.450.20">
    <property type="entry name" value="PAS domain"/>
    <property type="match status" value="1"/>
</dbReference>
<dbReference type="Proteomes" id="UP000273022">
    <property type="component" value="Unassembled WGS sequence"/>
</dbReference>
<reference evidence="13 14" key="1">
    <citation type="submission" date="2018-09" db="EMBL/GenBank/DDBJ databases">
        <title>Phylogeny of the Shewanellaceae, and recommendation for two new genera, Pseudoshewanella and Parashewanella.</title>
        <authorList>
            <person name="Wang G."/>
        </authorList>
    </citation>
    <scope>NUCLEOTIDE SEQUENCE [LARGE SCALE GENOMIC DNA]</scope>
    <source>
        <strain evidence="13 14">KCTC 22492</strain>
    </source>
</reference>
<comment type="subcellular location">
    <subcellularLocation>
        <location evidence="1">Cell membrane</location>
        <topology evidence="1">Multi-pass membrane protein</topology>
    </subcellularLocation>
</comment>
<feature type="transmembrane region" description="Helical" evidence="11">
    <location>
        <begin position="7"/>
        <end position="28"/>
    </location>
</feature>
<dbReference type="SMART" id="SM00283">
    <property type="entry name" value="MA"/>
    <property type="match status" value="1"/>
</dbReference>
<dbReference type="OrthoDB" id="9806704at2"/>
<protein>
    <submittedName>
        <fullName evidence="13">Methyl-accepting chemotaxis protein</fullName>
    </submittedName>
</protein>
<evidence type="ECO:0000256" key="7">
    <source>
        <dbReference type="ARBA" id="ARBA00023224"/>
    </source>
</evidence>
<evidence type="ECO:0000256" key="10">
    <source>
        <dbReference type="SAM" id="MobiDB-lite"/>
    </source>
</evidence>
<comment type="similarity">
    <text evidence="8">Belongs to the methyl-accepting chemotaxis (MCP) protein family.</text>
</comment>
<dbReference type="InterPro" id="IPR033479">
    <property type="entry name" value="dCache_1"/>
</dbReference>
<evidence type="ECO:0000256" key="11">
    <source>
        <dbReference type="SAM" id="Phobius"/>
    </source>
</evidence>
<dbReference type="PROSITE" id="PS50111">
    <property type="entry name" value="CHEMOTAXIS_TRANSDUC_2"/>
    <property type="match status" value="1"/>
</dbReference>
<evidence type="ECO:0000256" key="1">
    <source>
        <dbReference type="ARBA" id="ARBA00004651"/>
    </source>
</evidence>
<evidence type="ECO:0000256" key="8">
    <source>
        <dbReference type="ARBA" id="ARBA00029447"/>
    </source>
</evidence>
<evidence type="ECO:0000313" key="14">
    <source>
        <dbReference type="Proteomes" id="UP000273022"/>
    </source>
</evidence>
<name>A0A3A6U2A7_9GAMM</name>
<dbReference type="PANTHER" id="PTHR32089:SF120">
    <property type="entry name" value="METHYL-ACCEPTING CHEMOTAXIS PROTEIN TLPQ"/>
    <property type="match status" value="1"/>
</dbReference>
<keyword evidence="5 11" id="KW-1133">Transmembrane helix</keyword>
<keyword evidence="14" id="KW-1185">Reference proteome</keyword>
<comment type="caution">
    <text evidence="13">The sequence shown here is derived from an EMBL/GenBank/DDBJ whole genome shotgun (WGS) entry which is preliminary data.</text>
</comment>
<dbReference type="CDD" id="cd18773">
    <property type="entry name" value="PDC1_HK_sensor"/>
    <property type="match status" value="1"/>
</dbReference>
<dbReference type="AlphaFoldDB" id="A0A3A6U2A7"/>
<dbReference type="PANTHER" id="PTHR32089">
    <property type="entry name" value="METHYL-ACCEPTING CHEMOTAXIS PROTEIN MCPB"/>
    <property type="match status" value="1"/>
</dbReference>
<keyword evidence="3" id="KW-0145">Chemotaxis</keyword>
<keyword evidence="6 11" id="KW-0472">Membrane</keyword>
<dbReference type="GO" id="GO:0005886">
    <property type="term" value="C:plasma membrane"/>
    <property type="evidence" value="ECO:0007669"/>
    <property type="project" value="UniProtKB-SubCell"/>
</dbReference>
<dbReference type="FunFam" id="1.10.287.950:FF:000001">
    <property type="entry name" value="Methyl-accepting chemotaxis sensory transducer"/>
    <property type="match status" value="1"/>
</dbReference>